<dbReference type="Proteomes" id="UP000664109">
    <property type="component" value="Unassembled WGS sequence"/>
</dbReference>
<feature type="domain" description="Calcineurin-like phosphoesterase" evidence="2">
    <location>
        <begin position="100"/>
        <end position="334"/>
    </location>
</feature>
<dbReference type="Pfam" id="PF00149">
    <property type="entry name" value="Metallophos"/>
    <property type="match status" value="1"/>
</dbReference>
<evidence type="ECO:0000313" key="3">
    <source>
        <dbReference type="EMBL" id="MBM9618775.1"/>
    </source>
</evidence>
<gene>
    <name evidence="3" type="ORF">JE024_08415</name>
</gene>
<evidence type="ECO:0000256" key="1">
    <source>
        <dbReference type="SAM" id="MobiDB-lite"/>
    </source>
</evidence>
<keyword evidence="4" id="KW-1185">Reference proteome</keyword>
<name>A0ABS2UMT1_9ACTN</name>
<evidence type="ECO:0000313" key="4">
    <source>
        <dbReference type="Proteomes" id="UP000664109"/>
    </source>
</evidence>
<comment type="caution">
    <text evidence="3">The sequence shown here is derived from an EMBL/GenBank/DDBJ whole genome shotgun (WGS) entry which is preliminary data.</text>
</comment>
<dbReference type="CDD" id="cd00838">
    <property type="entry name" value="MPP_superfamily"/>
    <property type="match status" value="1"/>
</dbReference>
<protein>
    <submittedName>
        <fullName evidence="3">Metallophosphoesterase</fullName>
    </submittedName>
</protein>
<sequence length="377" mass="41215">MDDEPVRGQCVPPGTGHIRRAVAGPAPPGPGAAGPRVHPCRPLTSAARTAPDQGCPRTRHPTTVTGRCAGPVCPARDRYTKRYGGGTVHGGDGGGDGTGRLLAVSDLHSAIGDNRQHVDAVRPMSDGDWLVVAGDVAETSTDIEATLRTLAGRFAKVVWAPGNHELWTVPSDPLQLRGEKRYRHLVEMCRELGVVTPEDPYPVWRGPGGPLTVAPLFVLYDYTFRTPTASSKEESLAQAEKAGIVCTDEYLLDPAPYAGRDAWCRARVMETEERLAAVDPSAPLVLVNHFPLVREPTRVLRYPEFAQWCGTELTADWHVRFPTAAVVYGHLHIPRTTWHDGVRFEEVSLGYPREWRARGLPLGTNPCRQIFPELEKA</sequence>
<dbReference type="EMBL" id="JAFEJA010000001">
    <property type="protein sequence ID" value="MBM9618775.1"/>
    <property type="molecule type" value="Genomic_DNA"/>
</dbReference>
<dbReference type="PANTHER" id="PTHR36492">
    <property type="match status" value="1"/>
</dbReference>
<dbReference type="Gene3D" id="3.60.21.10">
    <property type="match status" value="1"/>
</dbReference>
<feature type="region of interest" description="Disordered" evidence="1">
    <location>
        <begin position="1"/>
        <end position="64"/>
    </location>
</feature>
<dbReference type="InterPro" id="IPR029052">
    <property type="entry name" value="Metallo-depent_PP-like"/>
</dbReference>
<dbReference type="PANTHER" id="PTHR36492:SF2">
    <property type="entry name" value="[ACYL-CARRIER-PROTEIN] PHOSPHODIESTERASE PPTH"/>
    <property type="match status" value="1"/>
</dbReference>
<dbReference type="InterPro" id="IPR052963">
    <property type="entry name" value="Pantetheine_PDE"/>
</dbReference>
<accession>A0ABS2UMT1</accession>
<dbReference type="SUPFAM" id="SSF56300">
    <property type="entry name" value="Metallo-dependent phosphatases"/>
    <property type="match status" value="1"/>
</dbReference>
<evidence type="ECO:0000259" key="2">
    <source>
        <dbReference type="Pfam" id="PF00149"/>
    </source>
</evidence>
<organism evidence="3 4">
    <name type="scientific">Streptomyces zhihengii</name>
    <dbReference type="NCBI Taxonomy" id="1818004"/>
    <lineage>
        <taxon>Bacteria</taxon>
        <taxon>Bacillati</taxon>
        <taxon>Actinomycetota</taxon>
        <taxon>Actinomycetes</taxon>
        <taxon>Kitasatosporales</taxon>
        <taxon>Streptomycetaceae</taxon>
        <taxon>Streptomyces</taxon>
    </lineage>
</organism>
<dbReference type="InterPro" id="IPR004843">
    <property type="entry name" value="Calcineurin-like_PHP"/>
</dbReference>
<reference evidence="3 4" key="1">
    <citation type="journal article" date="2016" name="Arch. Microbiol.">
        <title>Streptomyces zhihengii sp. nov., isolated from rhizospheric soil of Psammosilene tunicoides.</title>
        <authorList>
            <person name="Huang M.J."/>
            <person name="Fei J.J."/>
            <person name="Salam N."/>
            <person name="Kim C.J."/>
            <person name="Hozzein W.N."/>
            <person name="Xiao M."/>
            <person name="Huang H.Q."/>
            <person name="Li W.J."/>
        </authorList>
    </citation>
    <scope>NUCLEOTIDE SEQUENCE [LARGE SCALE GENOMIC DNA]</scope>
    <source>
        <strain evidence="3 4">YIM T102</strain>
    </source>
</reference>
<proteinExistence type="predicted"/>